<organism evidence="2 3">
    <name type="scientific">Limimaricola cinnabarinus LL-001</name>
    <dbReference type="NCBI Taxonomy" id="1337093"/>
    <lineage>
        <taxon>Bacteria</taxon>
        <taxon>Pseudomonadati</taxon>
        <taxon>Pseudomonadota</taxon>
        <taxon>Alphaproteobacteria</taxon>
        <taxon>Rhodobacterales</taxon>
        <taxon>Paracoccaceae</taxon>
        <taxon>Limimaricola</taxon>
    </lineage>
</organism>
<proteinExistence type="predicted"/>
<comment type="caution">
    <text evidence="2">The sequence shown here is derived from an EMBL/GenBank/DDBJ whole genome shotgun (WGS) entry which is preliminary data.</text>
</comment>
<feature type="transmembrane region" description="Helical" evidence="1">
    <location>
        <begin position="25"/>
        <end position="47"/>
    </location>
</feature>
<reference evidence="2" key="1">
    <citation type="journal article" date="2013" name="Genome Announc.">
        <title>Draft Genome Sequence of Loktanella cinnabarina LL-001T, Isolated from Deep-Sea Floor Sediment.</title>
        <authorList>
            <person name="Nishi S."/>
            <person name="Tsubouchi T."/>
            <person name="Takaki Y."/>
            <person name="Koyanagi R."/>
            <person name="Satoh N."/>
            <person name="Maruyama T."/>
            <person name="Hatada Y."/>
        </authorList>
    </citation>
    <scope>NUCLEOTIDE SEQUENCE [LARGE SCALE GENOMIC DNA]</scope>
    <source>
        <strain evidence="2">LL-001</strain>
    </source>
</reference>
<evidence type="ECO:0000313" key="2">
    <source>
        <dbReference type="EMBL" id="GAD55771.1"/>
    </source>
</evidence>
<name>U2YL47_9RHOB</name>
<evidence type="ECO:0000256" key="1">
    <source>
        <dbReference type="SAM" id="Phobius"/>
    </source>
</evidence>
<keyword evidence="1" id="KW-0472">Membrane</keyword>
<dbReference type="Proteomes" id="UP000016566">
    <property type="component" value="Unassembled WGS sequence"/>
</dbReference>
<feature type="transmembrane region" description="Helical" evidence="1">
    <location>
        <begin position="53"/>
        <end position="70"/>
    </location>
</feature>
<dbReference type="eggNOG" id="ENOG50332V0">
    <property type="taxonomic scope" value="Bacteria"/>
</dbReference>
<dbReference type="STRING" id="1337093.MBELCI_1823"/>
<keyword evidence="1" id="KW-1133">Transmembrane helix</keyword>
<dbReference type="InterPro" id="IPR046682">
    <property type="entry name" value="DUF6552"/>
</dbReference>
<evidence type="ECO:0000313" key="3">
    <source>
        <dbReference type="Proteomes" id="UP000016566"/>
    </source>
</evidence>
<dbReference type="EMBL" id="BATB01000020">
    <property type="protein sequence ID" value="GAD55771.1"/>
    <property type="molecule type" value="Genomic_DNA"/>
</dbReference>
<dbReference type="AlphaFoldDB" id="U2YL47"/>
<protein>
    <recommendedName>
        <fullName evidence="4">Ubiquinone biosynthesis methyltransferase UbiE</fullName>
    </recommendedName>
</protein>
<accession>U2YL47</accession>
<dbReference type="Pfam" id="PF20189">
    <property type="entry name" value="DUF6552"/>
    <property type="match status" value="1"/>
</dbReference>
<gene>
    <name evidence="2" type="ORF">MBELCI_1823</name>
</gene>
<evidence type="ECO:0008006" key="4">
    <source>
        <dbReference type="Google" id="ProtNLM"/>
    </source>
</evidence>
<sequence>MTVENIECTMPDRPSRRAFWRDPRVAFMVKWIASVIQIAGYAATAFGVTPLNLYLFLGGVVGWLAMGFIWNDRAIMLIHFVALGAMLAGMASG</sequence>
<keyword evidence="1" id="KW-0812">Transmembrane</keyword>
<feature type="transmembrane region" description="Helical" evidence="1">
    <location>
        <begin position="75"/>
        <end position="92"/>
    </location>
</feature>
<keyword evidence="3" id="KW-1185">Reference proteome</keyword>